<evidence type="ECO:0000256" key="2">
    <source>
        <dbReference type="ARBA" id="ARBA00022723"/>
    </source>
</evidence>
<dbReference type="GO" id="GO:0008237">
    <property type="term" value="F:metallopeptidase activity"/>
    <property type="evidence" value="ECO:0007669"/>
    <property type="project" value="UniProtKB-KW"/>
</dbReference>
<dbReference type="CDD" id="cd08071">
    <property type="entry name" value="MPN_DUF2466"/>
    <property type="match status" value="1"/>
</dbReference>
<keyword evidence="1" id="KW-0645">Protease</keyword>
<gene>
    <name evidence="8" type="ORF">THSYN_20545</name>
</gene>
<dbReference type="GO" id="GO:0046872">
    <property type="term" value="F:metal ion binding"/>
    <property type="evidence" value="ECO:0007669"/>
    <property type="project" value="UniProtKB-KW"/>
</dbReference>
<dbReference type="PANTHER" id="PTHR30471">
    <property type="entry name" value="DNA REPAIR PROTEIN RADC"/>
    <property type="match status" value="1"/>
</dbReference>
<dbReference type="GO" id="GO:0006508">
    <property type="term" value="P:proteolysis"/>
    <property type="evidence" value="ECO:0007669"/>
    <property type="project" value="UniProtKB-KW"/>
</dbReference>
<dbReference type="Pfam" id="PF04002">
    <property type="entry name" value="RadC"/>
    <property type="match status" value="1"/>
</dbReference>
<dbReference type="NCBIfam" id="TIGR00608">
    <property type="entry name" value="radc"/>
    <property type="match status" value="1"/>
</dbReference>
<evidence type="ECO:0000313" key="9">
    <source>
        <dbReference type="Proteomes" id="UP000232638"/>
    </source>
</evidence>
<dbReference type="AlphaFoldDB" id="A0A2K8UBY4"/>
<keyword evidence="3" id="KW-0378">Hydrolase</keyword>
<comment type="similarity">
    <text evidence="6">Belongs to the UPF0758 family.</text>
</comment>
<dbReference type="InterPro" id="IPR046778">
    <property type="entry name" value="UPF0758_N"/>
</dbReference>
<proteinExistence type="inferred from homology"/>
<dbReference type="SUPFAM" id="SSF102712">
    <property type="entry name" value="JAB1/MPN domain"/>
    <property type="match status" value="1"/>
</dbReference>
<dbReference type="Pfam" id="PF20582">
    <property type="entry name" value="UPF0758_N"/>
    <property type="match status" value="1"/>
</dbReference>
<dbReference type="KEGG" id="tsy:THSYN_20545"/>
<dbReference type="PANTHER" id="PTHR30471:SF3">
    <property type="entry name" value="UPF0758 PROTEIN YEES-RELATED"/>
    <property type="match status" value="1"/>
</dbReference>
<keyword evidence="4" id="KW-0862">Zinc</keyword>
<dbReference type="NCBIfam" id="NF000642">
    <property type="entry name" value="PRK00024.1"/>
    <property type="match status" value="1"/>
</dbReference>
<dbReference type="Proteomes" id="UP000232638">
    <property type="component" value="Chromosome"/>
</dbReference>
<feature type="domain" description="MPN" evidence="7">
    <location>
        <begin position="102"/>
        <end position="224"/>
    </location>
</feature>
<keyword evidence="2" id="KW-0479">Metal-binding</keyword>
<reference evidence="8 9" key="1">
    <citation type="submission" date="2017-03" db="EMBL/GenBank/DDBJ databases">
        <title>Complete genome sequence of Candidatus 'Thiodictyon syntrophicum' sp. nov. strain Cad16T, a photolithoautotroph purple sulfur bacterium isolated from an alpine meromictic lake.</title>
        <authorList>
            <person name="Luedin S.M."/>
            <person name="Pothier J.F."/>
            <person name="Danza F."/>
            <person name="Storelli N."/>
            <person name="Wittwer M."/>
            <person name="Tonolla M."/>
        </authorList>
    </citation>
    <scope>NUCLEOTIDE SEQUENCE [LARGE SCALE GENOMIC DNA]</scope>
    <source>
        <strain evidence="8 9">Cad16T</strain>
    </source>
</reference>
<keyword evidence="9" id="KW-1185">Reference proteome</keyword>
<dbReference type="InterPro" id="IPR010994">
    <property type="entry name" value="RuvA_2-like"/>
</dbReference>
<protein>
    <recommendedName>
        <fullName evidence="7">MPN domain-containing protein</fullName>
    </recommendedName>
</protein>
<dbReference type="PROSITE" id="PS01302">
    <property type="entry name" value="UPF0758"/>
    <property type="match status" value="1"/>
</dbReference>
<evidence type="ECO:0000256" key="1">
    <source>
        <dbReference type="ARBA" id="ARBA00022670"/>
    </source>
</evidence>
<evidence type="ECO:0000313" key="8">
    <source>
        <dbReference type="EMBL" id="AUB83098.1"/>
    </source>
</evidence>
<keyword evidence="5" id="KW-0482">Metalloprotease</keyword>
<dbReference type="InterPro" id="IPR037518">
    <property type="entry name" value="MPN"/>
</dbReference>
<accession>A0A2K8UBY4</accession>
<dbReference type="InterPro" id="IPR020891">
    <property type="entry name" value="UPF0758_CS"/>
</dbReference>
<dbReference type="RefSeq" id="WP_100920796.1">
    <property type="nucleotide sequence ID" value="NZ_CP020370.1"/>
</dbReference>
<dbReference type="SUPFAM" id="SSF47781">
    <property type="entry name" value="RuvA domain 2-like"/>
    <property type="match status" value="1"/>
</dbReference>
<dbReference type="EMBL" id="CP020370">
    <property type="protein sequence ID" value="AUB83098.1"/>
    <property type="molecule type" value="Genomic_DNA"/>
</dbReference>
<name>A0A2K8UBY4_9GAMM</name>
<dbReference type="Gene3D" id="3.40.140.10">
    <property type="entry name" value="Cytidine Deaminase, domain 2"/>
    <property type="match status" value="1"/>
</dbReference>
<sequence>MAITDWPADERPREKLLDQGAASLSNAELLAIFLRTGIPGKSAVDLARDLLTTFDGLPGLMAAHERRFCAVKGLGRAKYAQLQAVLELSRRYLLTRVADQDVLTSPEATRDFLKLKLYGLPHEVFACLFLDNRHRVIRYEELFQGTIDGSSVHPREVVRRVIETNAAAVIFAHNHPSGVAEPSQADLRITQRLKDALALIEVRVLDHLIIGEGPGTSLAERGLL</sequence>
<evidence type="ECO:0000256" key="6">
    <source>
        <dbReference type="RuleBase" id="RU003797"/>
    </source>
</evidence>
<dbReference type="InterPro" id="IPR025657">
    <property type="entry name" value="RadC_JAB"/>
</dbReference>
<dbReference type="PROSITE" id="PS50249">
    <property type="entry name" value="MPN"/>
    <property type="match status" value="1"/>
</dbReference>
<evidence type="ECO:0000259" key="7">
    <source>
        <dbReference type="PROSITE" id="PS50249"/>
    </source>
</evidence>
<dbReference type="InterPro" id="IPR001405">
    <property type="entry name" value="UPF0758"/>
</dbReference>
<dbReference type="OrthoDB" id="9804482at2"/>
<evidence type="ECO:0000256" key="5">
    <source>
        <dbReference type="ARBA" id="ARBA00023049"/>
    </source>
</evidence>
<evidence type="ECO:0000256" key="4">
    <source>
        <dbReference type="ARBA" id="ARBA00022833"/>
    </source>
</evidence>
<evidence type="ECO:0000256" key="3">
    <source>
        <dbReference type="ARBA" id="ARBA00022801"/>
    </source>
</evidence>
<organism evidence="8 9">
    <name type="scientific">Candidatus Thiodictyon syntrophicum</name>
    <dbReference type="NCBI Taxonomy" id="1166950"/>
    <lineage>
        <taxon>Bacteria</taxon>
        <taxon>Pseudomonadati</taxon>
        <taxon>Pseudomonadota</taxon>
        <taxon>Gammaproteobacteria</taxon>
        <taxon>Chromatiales</taxon>
        <taxon>Chromatiaceae</taxon>
        <taxon>Thiodictyon</taxon>
    </lineage>
</organism>